<feature type="region of interest" description="Disordered" evidence="1">
    <location>
        <begin position="324"/>
        <end position="345"/>
    </location>
</feature>
<name>A0A8J2S8A2_9STRA</name>
<dbReference type="Proteomes" id="UP000789595">
    <property type="component" value="Unassembled WGS sequence"/>
</dbReference>
<dbReference type="EMBL" id="CAKKNE010000001">
    <property type="protein sequence ID" value="CAH0366733.1"/>
    <property type="molecule type" value="Genomic_DNA"/>
</dbReference>
<comment type="caution">
    <text evidence="2">The sequence shown here is derived from an EMBL/GenBank/DDBJ whole genome shotgun (WGS) entry which is preliminary data.</text>
</comment>
<reference evidence="2" key="1">
    <citation type="submission" date="2021-11" db="EMBL/GenBank/DDBJ databases">
        <authorList>
            <consortium name="Genoscope - CEA"/>
            <person name="William W."/>
        </authorList>
    </citation>
    <scope>NUCLEOTIDE SEQUENCE</scope>
</reference>
<protein>
    <submittedName>
        <fullName evidence="2">Uncharacterized protein</fullName>
    </submittedName>
</protein>
<evidence type="ECO:0000313" key="3">
    <source>
        <dbReference type="Proteomes" id="UP000789595"/>
    </source>
</evidence>
<keyword evidence="3" id="KW-1185">Reference proteome</keyword>
<organism evidence="2 3">
    <name type="scientific">Pelagomonas calceolata</name>
    <dbReference type="NCBI Taxonomy" id="35677"/>
    <lineage>
        <taxon>Eukaryota</taxon>
        <taxon>Sar</taxon>
        <taxon>Stramenopiles</taxon>
        <taxon>Ochrophyta</taxon>
        <taxon>Pelagophyceae</taxon>
        <taxon>Pelagomonadales</taxon>
        <taxon>Pelagomonadaceae</taxon>
        <taxon>Pelagomonas</taxon>
    </lineage>
</organism>
<accession>A0A8J2S8A2</accession>
<gene>
    <name evidence="2" type="ORF">PECAL_1P32420</name>
</gene>
<proteinExistence type="predicted"/>
<evidence type="ECO:0000313" key="2">
    <source>
        <dbReference type="EMBL" id="CAH0366733.1"/>
    </source>
</evidence>
<sequence length="495" mass="54576">MPKPSNRMGHGLEVGFCDSNGNGFSTKQPADHIERWSLPRDNGTHLVIPWRPHARACGRNVTSYDVDVTTSASFLNFFVNAFGSFPQDMCDPRGSKAREATSASAPTCSAYEKSCEKNERLATFIVPRALRKLTLLDVEVTVRAYGSLAPLGKPQEKGERVVHWCHKYRKARDFEKLRPWRNRALPQDSESLIQRAYLEHHRRMTRLEPGFLVLSVLVYCFFRKRHRKSMVVDLVKLSLGVAAPCLFVLLARSAPIEDLALGAPEPPLLVLALLGQAMIAYNRWPSLVGAVAARNRAVQREKEAKDRVANANVLRRKSEQVVVETLKPREEDDSDTDTDDDDENLNALDDWLARPADQKAPVPTEAVDEVSPYALVAYHGLAVWRWFFILCWCQPAAARAVSGLVGDGAASLVGFLFAVGVMAGAERAKSQERLLELAALSGLCCACRGTALAACPVAFAVDYSVGNVEAASWRDVCRRLFCALLVVAVIGSVCV</sequence>
<feature type="compositionally biased region" description="Acidic residues" evidence="1">
    <location>
        <begin position="331"/>
        <end position="344"/>
    </location>
</feature>
<dbReference type="OrthoDB" id="10581631at2759"/>
<evidence type="ECO:0000256" key="1">
    <source>
        <dbReference type="SAM" id="MobiDB-lite"/>
    </source>
</evidence>
<dbReference type="AlphaFoldDB" id="A0A8J2S8A2"/>